<dbReference type="Proteomes" id="UP000008963">
    <property type="component" value="Chromosome"/>
</dbReference>
<dbReference type="AlphaFoldDB" id="E1WXP3"/>
<dbReference type="PATRIC" id="fig|862908.3.peg.916"/>
<evidence type="ECO:0000259" key="5">
    <source>
        <dbReference type="Pfam" id="PF00561"/>
    </source>
</evidence>
<dbReference type="HOGENOM" id="CLU_020336_15_0_7"/>
<keyword evidence="2 3" id="KW-0378">Hydrolase</keyword>
<dbReference type="PANTHER" id="PTHR43798:SF33">
    <property type="entry name" value="HYDROLASE, PUTATIVE (AFU_ORTHOLOGUE AFUA_2G14860)-RELATED"/>
    <property type="match status" value="1"/>
</dbReference>
<dbReference type="GO" id="GO:0016020">
    <property type="term" value="C:membrane"/>
    <property type="evidence" value="ECO:0007669"/>
    <property type="project" value="TreeGrafter"/>
</dbReference>
<dbReference type="ESTHER" id="bacms-e1wxp3">
    <property type="family name" value="Proline_iminopeptidase"/>
</dbReference>
<dbReference type="InterPro" id="IPR000073">
    <property type="entry name" value="AB_hydrolase_1"/>
</dbReference>
<dbReference type="PANTHER" id="PTHR43798">
    <property type="entry name" value="MONOACYLGLYCEROL LIPASE"/>
    <property type="match status" value="1"/>
</dbReference>
<dbReference type="Gene3D" id="3.40.50.1820">
    <property type="entry name" value="alpha/beta hydrolase"/>
    <property type="match status" value="1"/>
</dbReference>
<evidence type="ECO:0000256" key="1">
    <source>
        <dbReference type="ARBA" id="ARBA00010088"/>
    </source>
</evidence>
<feature type="domain" description="AB hydrolase-1" evidence="5">
    <location>
        <begin position="23"/>
        <end position="270"/>
    </location>
</feature>
<dbReference type="InterPro" id="IPR029058">
    <property type="entry name" value="AB_hydrolase_fold"/>
</dbReference>
<dbReference type="PRINTS" id="PR00793">
    <property type="entry name" value="PROAMNOPTASE"/>
</dbReference>
<protein>
    <submittedName>
        <fullName evidence="6">Proline iminopeptidase</fullName>
    </submittedName>
</protein>
<dbReference type="NCBIfam" id="TIGR01250">
    <property type="entry name" value="pro_imino_pep_2"/>
    <property type="match status" value="1"/>
</dbReference>
<dbReference type="GO" id="GO:0008233">
    <property type="term" value="F:peptidase activity"/>
    <property type="evidence" value="ECO:0007669"/>
    <property type="project" value="InterPro"/>
</dbReference>
<comment type="similarity">
    <text evidence="1 3">Belongs to the peptidase S33 family.</text>
</comment>
<dbReference type="InterPro" id="IPR005945">
    <property type="entry name" value="Pro_imino_pep"/>
</dbReference>
<name>E1WXP3_HALMS</name>
<feature type="active site" description="Nucleophile" evidence="4">
    <location>
        <position position="96"/>
    </location>
</feature>
<evidence type="ECO:0000313" key="6">
    <source>
        <dbReference type="EMBL" id="CBW25849.1"/>
    </source>
</evidence>
<dbReference type="PIRSF" id="PIRSF005539">
    <property type="entry name" value="Pept_S33_TRI_F1"/>
    <property type="match status" value="1"/>
</dbReference>
<dbReference type="InterPro" id="IPR002410">
    <property type="entry name" value="Peptidase_S33"/>
</dbReference>
<dbReference type="SUPFAM" id="SSF53474">
    <property type="entry name" value="alpha/beta-Hydrolases"/>
    <property type="match status" value="1"/>
</dbReference>
<dbReference type="Pfam" id="PF00561">
    <property type="entry name" value="Abhydrolase_1"/>
    <property type="match status" value="1"/>
</dbReference>
<feature type="active site" description="Proton donor" evidence="4">
    <location>
        <position position="263"/>
    </location>
</feature>
<proteinExistence type="inferred from homology"/>
<dbReference type="OrthoDB" id="5288976at2"/>
<dbReference type="STRING" id="862908.BMS_0963"/>
<evidence type="ECO:0000313" key="7">
    <source>
        <dbReference type="Proteomes" id="UP000008963"/>
    </source>
</evidence>
<organism evidence="6 7">
    <name type="scientific">Halobacteriovorax marinus (strain ATCC BAA-682 / DSM 15412 / SJ)</name>
    <name type="common">Bacteriovorax marinus</name>
    <dbReference type="NCBI Taxonomy" id="862908"/>
    <lineage>
        <taxon>Bacteria</taxon>
        <taxon>Pseudomonadati</taxon>
        <taxon>Bdellovibrionota</taxon>
        <taxon>Bacteriovoracia</taxon>
        <taxon>Bacteriovoracales</taxon>
        <taxon>Halobacteriovoraceae</taxon>
        <taxon>Halobacteriovorax</taxon>
    </lineage>
</organism>
<keyword evidence="7" id="KW-1185">Reference proteome</keyword>
<evidence type="ECO:0000256" key="4">
    <source>
        <dbReference type="PIRSR" id="PIRSR005539-1"/>
    </source>
</evidence>
<gene>
    <name evidence="6" type="primary">pepIP</name>
    <name evidence="6" type="ordered locus">BMS_0963</name>
</gene>
<sequence>MAKLKHKFGTTYYEKKGRKGKTPIVCLHGGPGGTSKKMTPLFELSDERAVYIYDQIGGGRSSELDKKFWKIETFVEELDTLVKHWGLDEFYLMGGSWGTTLALEYYLRKGKKVKGLIFQSPMFSARDWQEDANLLIEKLPAKYRKIINYCHEIGATDSKVYKEAIIEYYSRHVFRDKAKLLENSKKKNTNPHGEQVYEYMWGPSEFMATGTLKKYNRVKDLSKIKVPTLFICGQYDEATPVTASRYSEKIKDSRLKVIRGASHSILSEKPKDMLKVMRDFLK</sequence>
<dbReference type="KEGG" id="bmx:BMS_0963"/>
<evidence type="ECO:0000256" key="2">
    <source>
        <dbReference type="ARBA" id="ARBA00022801"/>
    </source>
</evidence>
<dbReference type="RefSeq" id="WP_014243634.1">
    <property type="nucleotide sequence ID" value="NC_016620.1"/>
</dbReference>
<dbReference type="EMBL" id="FQ312005">
    <property type="protein sequence ID" value="CBW25849.1"/>
    <property type="molecule type" value="Genomic_DNA"/>
</dbReference>
<accession>E1WXP3</accession>
<dbReference type="InterPro" id="IPR050266">
    <property type="entry name" value="AB_hydrolase_sf"/>
</dbReference>
<dbReference type="eggNOG" id="COG2267">
    <property type="taxonomic scope" value="Bacteria"/>
</dbReference>
<dbReference type="GO" id="GO:0006508">
    <property type="term" value="P:proteolysis"/>
    <property type="evidence" value="ECO:0007669"/>
    <property type="project" value="InterPro"/>
</dbReference>
<reference evidence="7" key="1">
    <citation type="journal article" date="2013" name="ISME J.">
        <title>A small predatory core genome in the divergent marine Bacteriovorax marinus SJ and the terrestrial Bdellovibrio bacteriovorus.</title>
        <authorList>
            <person name="Crossman L.C."/>
            <person name="Chen H."/>
            <person name="Cerdeno-Tarraga A.M."/>
            <person name="Brooks K."/>
            <person name="Quail M.A."/>
            <person name="Pineiro S.A."/>
            <person name="Hobley L."/>
            <person name="Sockett R.E."/>
            <person name="Bentley S.D."/>
            <person name="Parkhill J."/>
            <person name="Williams H.N."/>
            <person name="Stine O.C."/>
        </authorList>
    </citation>
    <scope>NUCLEOTIDE SEQUENCE [LARGE SCALE GENOMIC DNA]</scope>
    <source>
        <strain evidence="7">ATCC BAA-682 / DSM 15412 / SJ</strain>
    </source>
</reference>
<feature type="active site" evidence="4">
    <location>
        <position position="236"/>
    </location>
</feature>
<evidence type="ECO:0000256" key="3">
    <source>
        <dbReference type="PIRNR" id="PIRNR005539"/>
    </source>
</evidence>